<sequence>MNKFLKTIKNEIVLIFFTAFFFFQIIYVLNNPVENLYTLNLSLNALIMQAVSISLFMIFITIAIRINEIKISWTIFYITLLVYLTIFMLKVNIPIISLGLIFIIGVILFFIKGKTSKTFIKHTTITIAILSICKMVFMFFVRYRSNFVANIVNDYFYIDFFNYEKSNFILFGIIAVLIFSLLYLLLRKKLWENEDRIFKYILIFVILIGIVQVLYLTTIMVSRVLTFKIPTYDMGIFTQMFHNMDRGLGPVTTVERDGLLSHFKVHVSPIYYLMLPIFKIWPSAITLQVLQILIVASGTIPLYKIAKELKIKRSLAVLVIGLYLVLPSLNGSSMYDLHENCFLAPLLLWLFYAGLRNNKLLLVLFTALALAVKEDAGLYVVFIGLYFLFRKNENIRTKDKIFNLIVLIIIPIIVFFILISYLNNFGDGAMLNRYENLSAYENMGIIGILISFLQNFSYYISLIFKTNKVYYLIVVLGSMAFLPVLQKRWYNYFLICPLIIVNLLSDYQYQHFLIFQYNYGTSALLMVMLLLSINYFEEKTENKLKTNRNFKVLLLAAFIFSTVIVFNLDYNKSYAISDLKNIEKYEEIENALDKIPHDSKVLSQTFYTTYLSKNIFELYDLQYHNNLEVDEEIDYIVIPIELYIEKEILMKEKYLESGYKLSKFSNEYIEIYEKE</sequence>
<dbReference type="Proteomes" id="UP000595814">
    <property type="component" value="Chromosome"/>
</dbReference>
<protein>
    <submittedName>
        <fullName evidence="1">DUF2079 domain-containing protein</fullName>
    </submittedName>
</protein>
<evidence type="ECO:0000313" key="1">
    <source>
        <dbReference type="EMBL" id="QQK08504.1"/>
    </source>
</evidence>
<dbReference type="EMBL" id="CP066744">
    <property type="protein sequence ID" value="QQK08504.1"/>
    <property type="molecule type" value="Genomic_DNA"/>
</dbReference>
<proteinExistence type="predicted"/>
<keyword evidence="2" id="KW-1185">Reference proteome</keyword>
<reference evidence="1 2" key="1">
    <citation type="journal article" date="2022" name="Int. J. Syst. Evol. Microbiol.">
        <title>Miniphocaeibacter halophilus sp. nov., an ammonium-tolerant acetate-producing bacterium isolated from a biogas system.</title>
        <authorList>
            <person name="Schnurer A."/>
            <person name="Singh A."/>
            <person name="Bi S."/>
            <person name="Qiao W."/>
            <person name="Westerholm M."/>
        </authorList>
    </citation>
    <scope>NUCLEOTIDE SEQUENCE [LARGE SCALE GENOMIC DNA]</scope>
    <source>
        <strain evidence="1 2">AMB_01</strain>
    </source>
</reference>
<organism evidence="1 2">
    <name type="scientific">Miniphocaeibacter halophilus</name>
    <dbReference type="NCBI Taxonomy" id="2931922"/>
    <lineage>
        <taxon>Bacteria</taxon>
        <taxon>Bacillati</taxon>
        <taxon>Bacillota</taxon>
        <taxon>Tissierellia</taxon>
        <taxon>Tissierellales</taxon>
        <taxon>Peptoniphilaceae</taxon>
        <taxon>Miniphocaeibacter</taxon>
    </lineage>
</organism>
<gene>
    <name evidence="1" type="ORF">JFY71_02910</name>
</gene>
<accession>A0AC61MUX1</accession>
<evidence type="ECO:0000313" key="2">
    <source>
        <dbReference type="Proteomes" id="UP000595814"/>
    </source>
</evidence>
<name>A0AC61MUX1_9FIRM</name>